<sequence length="62" mass="7194">MYMKHNLRHLNYISSHLDSGNVCPACPQVGIYHCSCLFLTFLAYIKWRESSLCYGCSLWFAT</sequence>
<dbReference type="EMBL" id="CASHTH010001811">
    <property type="protein sequence ID" value="CAI8020244.1"/>
    <property type="molecule type" value="Genomic_DNA"/>
</dbReference>
<keyword evidence="2" id="KW-1185">Reference proteome</keyword>
<name>A0AA35WH16_GEOBA</name>
<comment type="caution">
    <text evidence="1">The sequence shown here is derived from an EMBL/GenBank/DDBJ whole genome shotgun (WGS) entry which is preliminary data.</text>
</comment>
<dbReference type="AlphaFoldDB" id="A0AA35WH16"/>
<feature type="non-terminal residue" evidence="1">
    <location>
        <position position="62"/>
    </location>
</feature>
<protein>
    <submittedName>
        <fullName evidence="1">Uncharacterized protein</fullName>
    </submittedName>
</protein>
<evidence type="ECO:0000313" key="1">
    <source>
        <dbReference type="EMBL" id="CAI8020244.1"/>
    </source>
</evidence>
<dbReference type="Proteomes" id="UP001174909">
    <property type="component" value="Unassembled WGS sequence"/>
</dbReference>
<organism evidence="1 2">
    <name type="scientific">Geodia barretti</name>
    <name type="common">Barrett's horny sponge</name>
    <dbReference type="NCBI Taxonomy" id="519541"/>
    <lineage>
        <taxon>Eukaryota</taxon>
        <taxon>Metazoa</taxon>
        <taxon>Porifera</taxon>
        <taxon>Demospongiae</taxon>
        <taxon>Heteroscleromorpha</taxon>
        <taxon>Tetractinellida</taxon>
        <taxon>Astrophorina</taxon>
        <taxon>Geodiidae</taxon>
        <taxon>Geodia</taxon>
    </lineage>
</organism>
<gene>
    <name evidence="1" type="ORF">GBAR_LOCUS12112</name>
</gene>
<proteinExistence type="predicted"/>
<reference evidence="1" key="1">
    <citation type="submission" date="2023-03" db="EMBL/GenBank/DDBJ databases">
        <authorList>
            <person name="Steffen K."/>
            <person name="Cardenas P."/>
        </authorList>
    </citation>
    <scope>NUCLEOTIDE SEQUENCE</scope>
</reference>
<evidence type="ECO:0000313" key="2">
    <source>
        <dbReference type="Proteomes" id="UP001174909"/>
    </source>
</evidence>
<accession>A0AA35WH16</accession>